<evidence type="ECO:0000256" key="2">
    <source>
        <dbReference type="ARBA" id="ARBA00022741"/>
    </source>
</evidence>
<dbReference type="PRINTS" id="PR00819">
    <property type="entry name" value="CBXCFQXSUPER"/>
</dbReference>
<dbReference type="GO" id="GO:0016887">
    <property type="term" value="F:ATP hydrolysis activity"/>
    <property type="evidence" value="ECO:0007669"/>
    <property type="project" value="InterPro"/>
</dbReference>
<dbReference type="GO" id="GO:0005524">
    <property type="term" value="F:ATP binding"/>
    <property type="evidence" value="ECO:0007669"/>
    <property type="project" value="UniProtKB-KW"/>
</dbReference>
<dbReference type="Pfam" id="PF17866">
    <property type="entry name" value="AAA_lid_6"/>
    <property type="match status" value="1"/>
</dbReference>
<evidence type="ECO:0000313" key="5">
    <source>
        <dbReference type="EMBL" id="KAB2954662.1"/>
    </source>
</evidence>
<keyword evidence="2" id="KW-0547">Nucleotide-binding</keyword>
<keyword evidence="6" id="KW-1185">Reference proteome</keyword>
<reference evidence="5 6" key="1">
    <citation type="submission" date="2019-10" db="EMBL/GenBank/DDBJ databases">
        <title>Whole-genome sequence of the extremophile Heliorestis acidaminivorans DSM 24790.</title>
        <authorList>
            <person name="Kyndt J.A."/>
            <person name="Meyer T.E."/>
        </authorList>
    </citation>
    <scope>NUCLEOTIDE SEQUENCE [LARGE SCALE GENOMIC DNA]</scope>
    <source>
        <strain evidence="5 6">DSM 24790</strain>
    </source>
</reference>
<dbReference type="Proteomes" id="UP000468766">
    <property type="component" value="Unassembled WGS sequence"/>
</dbReference>
<dbReference type="OrthoDB" id="9806903at2"/>
<dbReference type="InterPro" id="IPR003593">
    <property type="entry name" value="AAA+_ATPase"/>
</dbReference>
<dbReference type="AlphaFoldDB" id="A0A6I0F6Q9"/>
<feature type="domain" description="AAA+ ATPase" evidence="4">
    <location>
        <begin position="84"/>
        <end position="220"/>
    </location>
</feature>
<comment type="caution">
    <text evidence="5">The sequence shown here is derived from an EMBL/GenBank/DDBJ whole genome shotgun (WGS) entry which is preliminary data.</text>
</comment>
<name>A0A6I0F6Q9_9FIRM</name>
<proteinExistence type="inferred from homology"/>
<dbReference type="PANTHER" id="PTHR43392:SF2">
    <property type="entry name" value="AAA-TYPE ATPASE FAMILY PROTEIN _ ANKYRIN REPEAT FAMILY PROTEIN"/>
    <property type="match status" value="1"/>
</dbReference>
<dbReference type="InterPro" id="IPR003959">
    <property type="entry name" value="ATPase_AAA_core"/>
</dbReference>
<dbReference type="InterPro" id="IPR050773">
    <property type="entry name" value="CbxX/CfxQ_RuBisCO_ESX"/>
</dbReference>
<dbReference type="InterPro" id="IPR027417">
    <property type="entry name" value="P-loop_NTPase"/>
</dbReference>
<organism evidence="5 6">
    <name type="scientific">Heliorestis acidaminivorans</name>
    <dbReference type="NCBI Taxonomy" id="553427"/>
    <lineage>
        <taxon>Bacteria</taxon>
        <taxon>Bacillati</taxon>
        <taxon>Bacillota</taxon>
        <taxon>Clostridia</taxon>
        <taxon>Eubacteriales</taxon>
        <taxon>Heliobacteriaceae</taxon>
        <taxon>Heliorestis</taxon>
    </lineage>
</organism>
<sequence>MPSKLPETIKSAKALRNDKTKEKKLSKGTENTVKEINNEAIEEILKELNCLVGLQEVKALIHELRSFVEVRNMRIQEGLSNESMALHMIFKGNPGTGKTTVSRIVGRLFKELGVLPKGHVIEVERADLVGEYIGHTAIRAREQVKKALGGVLFIDEAYSLARGGDKDFGKECVDCLVKSVEDFRDNLIVILSGYKDEMDIFLRTNPGIRSRFPIQLEFPDYETKELLEIAEAMVKEREYLLSGEGKLALERYLNEQERIGHPHRGNARLVRNIIEKSIRRHAVRLLSTNNEKKFSRQELIVLERQDIIEGCKQCCEEKEISQ</sequence>
<evidence type="ECO:0000256" key="3">
    <source>
        <dbReference type="ARBA" id="ARBA00022840"/>
    </source>
</evidence>
<dbReference type="Gene3D" id="1.10.8.60">
    <property type="match status" value="1"/>
</dbReference>
<dbReference type="InterPro" id="IPR000641">
    <property type="entry name" value="CbxX/CfxQ"/>
</dbReference>
<comment type="similarity">
    <text evidence="1">Belongs to the CbxX/CfxQ family.</text>
</comment>
<evidence type="ECO:0000256" key="1">
    <source>
        <dbReference type="ARBA" id="ARBA00010378"/>
    </source>
</evidence>
<evidence type="ECO:0000313" key="6">
    <source>
        <dbReference type="Proteomes" id="UP000468766"/>
    </source>
</evidence>
<dbReference type="FunFam" id="3.40.50.300:FF:000216">
    <property type="entry name" value="Type VII secretion ATPase EccA"/>
    <property type="match status" value="1"/>
</dbReference>
<keyword evidence="3" id="KW-0067">ATP-binding</keyword>
<dbReference type="InterPro" id="IPR041627">
    <property type="entry name" value="AAA_lid_6"/>
</dbReference>
<dbReference type="SMART" id="SM00382">
    <property type="entry name" value="AAA"/>
    <property type="match status" value="1"/>
</dbReference>
<accession>A0A6I0F6Q9</accession>
<gene>
    <name evidence="5" type="ORF">F9B85_00575</name>
</gene>
<evidence type="ECO:0000259" key="4">
    <source>
        <dbReference type="SMART" id="SM00382"/>
    </source>
</evidence>
<dbReference type="PANTHER" id="PTHR43392">
    <property type="entry name" value="AAA-TYPE ATPASE FAMILY PROTEIN / ANKYRIN REPEAT FAMILY PROTEIN"/>
    <property type="match status" value="1"/>
</dbReference>
<dbReference type="CDD" id="cd00009">
    <property type="entry name" value="AAA"/>
    <property type="match status" value="1"/>
</dbReference>
<dbReference type="Gene3D" id="3.40.50.300">
    <property type="entry name" value="P-loop containing nucleotide triphosphate hydrolases"/>
    <property type="match status" value="1"/>
</dbReference>
<dbReference type="Pfam" id="PF00004">
    <property type="entry name" value="AAA"/>
    <property type="match status" value="1"/>
</dbReference>
<protein>
    <submittedName>
        <fullName evidence="5">AAA family ATPase</fullName>
    </submittedName>
</protein>
<dbReference type="EMBL" id="WBXO01000001">
    <property type="protein sequence ID" value="KAB2954662.1"/>
    <property type="molecule type" value="Genomic_DNA"/>
</dbReference>
<dbReference type="SUPFAM" id="SSF52540">
    <property type="entry name" value="P-loop containing nucleoside triphosphate hydrolases"/>
    <property type="match status" value="1"/>
</dbReference>